<name>A0ABP8LX75_9BACT</name>
<accession>A0ABP8LX75</accession>
<dbReference type="PANTHER" id="PTHR12001">
    <property type="entry name" value="GERANYLGERANYL PYROPHOSPHATE SYNTHASE"/>
    <property type="match status" value="1"/>
</dbReference>
<proteinExistence type="inferred from homology"/>
<evidence type="ECO:0000313" key="8">
    <source>
        <dbReference type="Proteomes" id="UP001501508"/>
    </source>
</evidence>
<evidence type="ECO:0000256" key="3">
    <source>
        <dbReference type="ARBA" id="ARBA00022679"/>
    </source>
</evidence>
<evidence type="ECO:0000256" key="6">
    <source>
        <dbReference type="RuleBase" id="RU004466"/>
    </source>
</evidence>
<protein>
    <submittedName>
        <fullName evidence="7">Polyprenyl synthetase family protein</fullName>
    </submittedName>
</protein>
<dbReference type="SUPFAM" id="SSF48576">
    <property type="entry name" value="Terpenoid synthases"/>
    <property type="match status" value="1"/>
</dbReference>
<reference evidence="8" key="1">
    <citation type="journal article" date="2019" name="Int. J. Syst. Evol. Microbiol.">
        <title>The Global Catalogue of Microorganisms (GCM) 10K type strain sequencing project: providing services to taxonomists for standard genome sequencing and annotation.</title>
        <authorList>
            <consortium name="The Broad Institute Genomics Platform"/>
            <consortium name="The Broad Institute Genome Sequencing Center for Infectious Disease"/>
            <person name="Wu L."/>
            <person name="Ma J."/>
        </authorList>
    </citation>
    <scope>NUCLEOTIDE SEQUENCE [LARGE SCALE GENOMIC DNA]</scope>
    <source>
        <strain evidence="8">JCM 31920</strain>
    </source>
</reference>
<evidence type="ECO:0000313" key="7">
    <source>
        <dbReference type="EMBL" id="GAA4439313.1"/>
    </source>
</evidence>
<dbReference type="InterPro" id="IPR033749">
    <property type="entry name" value="Polyprenyl_synt_CS"/>
</dbReference>
<dbReference type="Gene3D" id="1.10.600.10">
    <property type="entry name" value="Farnesyl Diphosphate Synthase"/>
    <property type="match status" value="1"/>
</dbReference>
<keyword evidence="8" id="KW-1185">Reference proteome</keyword>
<dbReference type="SFLD" id="SFLDS00005">
    <property type="entry name" value="Isoprenoid_Synthase_Type_I"/>
    <property type="match status" value="1"/>
</dbReference>
<dbReference type="RefSeq" id="WP_345028697.1">
    <property type="nucleotide sequence ID" value="NZ_BAABEY010000020.1"/>
</dbReference>
<dbReference type="SFLD" id="SFLDG01017">
    <property type="entry name" value="Polyprenyl_Transferase_Like"/>
    <property type="match status" value="1"/>
</dbReference>
<dbReference type="Pfam" id="PF00348">
    <property type="entry name" value="polyprenyl_synt"/>
    <property type="match status" value="1"/>
</dbReference>
<dbReference type="InterPro" id="IPR008949">
    <property type="entry name" value="Isoprenoid_synthase_dom_sf"/>
</dbReference>
<keyword evidence="4" id="KW-0479">Metal-binding</keyword>
<comment type="caution">
    <text evidence="7">The sequence shown here is derived from an EMBL/GenBank/DDBJ whole genome shotgun (WGS) entry which is preliminary data.</text>
</comment>
<keyword evidence="3 6" id="KW-0808">Transferase</keyword>
<comment type="similarity">
    <text evidence="2 6">Belongs to the FPP/GGPP synthase family.</text>
</comment>
<sequence length="324" mass="36738">MSQLEIFKVALDEEIGQHSYGSEPAELYEPIRYLMDLQGKRLRPMLAVLSTYLFTDHWQQVLKPAHAVEVFHNFTLMHDDIMDHAPLRRGMPTVHEKWNENTAILSGDVMLVQAYELFLGLSPDILPQVLKRFNKTASEVCEGQQLDMNFEKMREVSIADYINMIRLKTSVLLGFSMELGGWAGRAEQPVVEALYAAGENMGLGFQIKDDLLDVYGDPGKFGKQIGGDILSDKKTFLYLKALELADTAQKEELTSLFSDSEPDSALKVKRVTGIYNALGIKEIAEEEVKKYFEKAIGTIRELSAPDDRKRVLLSFVNQLWAREK</sequence>
<evidence type="ECO:0000256" key="1">
    <source>
        <dbReference type="ARBA" id="ARBA00001946"/>
    </source>
</evidence>
<dbReference type="PROSITE" id="PS00723">
    <property type="entry name" value="POLYPRENYL_SYNTHASE_1"/>
    <property type="match status" value="1"/>
</dbReference>
<evidence type="ECO:0000256" key="5">
    <source>
        <dbReference type="ARBA" id="ARBA00022842"/>
    </source>
</evidence>
<keyword evidence="5" id="KW-0460">Magnesium</keyword>
<dbReference type="EMBL" id="BAABEY010000020">
    <property type="protein sequence ID" value="GAA4439313.1"/>
    <property type="molecule type" value="Genomic_DNA"/>
</dbReference>
<dbReference type="Proteomes" id="UP001501508">
    <property type="component" value="Unassembled WGS sequence"/>
</dbReference>
<evidence type="ECO:0000256" key="2">
    <source>
        <dbReference type="ARBA" id="ARBA00006706"/>
    </source>
</evidence>
<dbReference type="CDD" id="cd00685">
    <property type="entry name" value="Trans_IPPS_HT"/>
    <property type="match status" value="1"/>
</dbReference>
<comment type="cofactor">
    <cofactor evidence="1">
        <name>Mg(2+)</name>
        <dbReference type="ChEBI" id="CHEBI:18420"/>
    </cofactor>
</comment>
<dbReference type="PROSITE" id="PS00444">
    <property type="entry name" value="POLYPRENYL_SYNTHASE_2"/>
    <property type="match status" value="1"/>
</dbReference>
<evidence type="ECO:0000256" key="4">
    <source>
        <dbReference type="ARBA" id="ARBA00022723"/>
    </source>
</evidence>
<dbReference type="InterPro" id="IPR000092">
    <property type="entry name" value="Polyprenyl_synt"/>
</dbReference>
<organism evidence="7 8">
    <name type="scientific">Ravibacter arvi</name>
    <dbReference type="NCBI Taxonomy" id="2051041"/>
    <lineage>
        <taxon>Bacteria</taxon>
        <taxon>Pseudomonadati</taxon>
        <taxon>Bacteroidota</taxon>
        <taxon>Cytophagia</taxon>
        <taxon>Cytophagales</taxon>
        <taxon>Spirosomataceae</taxon>
        <taxon>Ravibacter</taxon>
    </lineage>
</organism>
<gene>
    <name evidence="7" type="ORF">GCM10023091_21300</name>
</gene>
<dbReference type="PANTHER" id="PTHR12001:SF85">
    <property type="entry name" value="SHORT CHAIN ISOPRENYL DIPHOSPHATE SYNTHASE"/>
    <property type="match status" value="1"/>
</dbReference>